<evidence type="ECO:0000313" key="2">
    <source>
        <dbReference type="EMBL" id="QHT33576.1"/>
    </source>
</evidence>
<reference evidence="2" key="1">
    <citation type="journal article" date="2020" name="Nature">
        <title>Giant virus diversity and host interactions through global metagenomics.</title>
        <authorList>
            <person name="Schulz F."/>
            <person name="Roux S."/>
            <person name="Paez-Espino D."/>
            <person name="Jungbluth S."/>
            <person name="Walsh D.A."/>
            <person name="Denef V.J."/>
            <person name="McMahon K.D."/>
            <person name="Konstantinidis K.T."/>
            <person name="Eloe-Fadrosh E.A."/>
            <person name="Kyrpides N.C."/>
            <person name="Woyke T."/>
        </authorList>
    </citation>
    <scope>NUCLEOTIDE SEQUENCE</scope>
    <source>
        <strain evidence="2">GVMAG-M-3300009161-36</strain>
    </source>
</reference>
<keyword evidence="1" id="KW-0812">Transmembrane</keyword>
<sequence>MTIKTTLQQLMGGTTPIMEGFGYDSSGQSGTVQDQIGAGLFGSDGIFGSSAAAPAAAPAAAAPAPAATPGAPSSGSNTKDLMGETQLSTTNTIVVFVIHVVIAIIITYIWGILGANVLFLMTMSQNDKDYIFPTKRYQDPYCYKDKNSSFFGYGFPYNLLPRQCFDRQGEQNTIEQEGVDIYITTALDNGGVGGGVSHSLYNYIFNSVYGGLGQGGRSMAQTILGLFDTTDTSRPDSKDSWDAMEVSGGRKLLIFILFPILLYFIVIGLGFWSAGTGLVFGVVSKHPFWGMIFSLFFGIFIAFGNGIWMAIQSVYIFGLYPCMNIKNKPTYDKIFNNVRPHMLLIFYILIAFYAFQDLGNSGGAGVIFFIIISYFTGNAT</sequence>
<feature type="transmembrane region" description="Helical" evidence="1">
    <location>
        <begin position="292"/>
        <end position="317"/>
    </location>
</feature>
<feature type="transmembrane region" description="Helical" evidence="1">
    <location>
        <begin position="93"/>
        <end position="120"/>
    </location>
</feature>
<name>A0A6C0EWN4_9ZZZZ</name>
<feature type="transmembrane region" description="Helical" evidence="1">
    <location>
        <begin position="338"/>
        <end position="355"/>
    </location>
</feature>
<dbReference type="AlphaFoldDB" id="A0A6C0EWN4"/>
<dbReference type="EMBL" id="MN738969">
    <property type="protein sequence ID" value="QHT33576.1"/>
    <property type="molecule type" value="Genomic_DNA"/>
</dbReference>
<accession>A0A6C0EWN4</accession>
<feature type="transmembrane region" description="Helical" evidence="1">
    <location>
        <begin position="252"/>
        <end position="272"/>
    </location>
</feature>
<protein>
    <submittedName>
        <fullName evidence="2">Uncharacterized protein</fullName>
    </submittedName>
</protein>
<evidence type="ECO:0000256" key="1">
    <source>
        <dbReference type="SAM" id="Phobius"/>
    </source>
</evidence>
<keyword evidence="1" id="KW-1133">Transmembrane helix</keyword>
<organism evidence="2">
    <name type="scientific">viral metagenome</name>
    <dbReference type="NCBI Taxonomy" id="1070528"/>
    <lineage>
        <taxon>unclassified sequences</taxon>
        <taxon>metagenomes</taxon>
        <taxon>organismal metagenomes</taxon>
    </lineage>
</organism>
<keyword evidence="1" id="KW-0472">Membrane</keyword>
<proteinExistence type="predicted"/>
<feature type="transmembrane region" description="Helical" evidence="1">
    <location>
        <begin position="361"/>
        <end position="377"/>
    </location>
</feature>